<dbReference type="Pfam" id="PF21669">
    <property type="entry name" value="SHLD2_OB1"/>
    <property type="match status" value="1"/>
</dbReference>
<evidence type="ECO:0000313" key="6">
    <source>
        <dbReference type="Proteomes" id="UP000823872"/>
    </source>
</evidence>
<evidence type="ECO:0000259" key="2">
    <source>
        <dbReference type="Pfam" id="PF15793"/>
    </source>
</evidence>
<feature type="domain" description="Shieldin complex subunit 2 second OB fold" evidence="4">
    <location>
        <begin position="732"/>
        <end position="813"/>
    </location>
</feature>
<name>A0ABI7WN05_FELCA</name>
<dbReference type="Ensembl" id="ENSFCTT00005017150.1">
    <property type="protein sequence ID" value="ENSFCTP00005011684.1"/>
    <property type="gene ID" value="ENSFCTG00005006120.1"/>
</dbReference>
<organism evidence="5 6">
    <name type="scientific">Felis catus</name>
    <name type="common">Cat</name>
    <name type="synonym">Felis silvestris catus</name>
    <dbReference type="NCBI Taxonomy" id="9685"/>
    <lineage>
        <taxon>Eukaryota</taxon>
        <taxon>Metazoa</taxon>
        <taxon>Chordata</taxon>
        <taxon>Craniata</taxon>
        <taxon>Vertebrata</taxon>
        <taxon>Euteleostomi</taxon>
        <taxon>Mammalia</taxon>
        <taxon>Eutheria</taxon>
        <taxon>Laurasiatheria</taxon>
        <taxon>Carnivora</taxon>
        <taxon>Feliformia</taxon>
        <taxon>Felidae</taxon>
        <taxon>Felinae</taxon>
        <taxon>Felis</taxon>
    </lineage>
</organism>
<evidence type="ECO:0008006" key="7">
    <source>
        <dbReference type="Google" id="ProtNLM"/>
    </source>
</evidence>
<feature type="domain" description="Shieldin complex subunit 2 first OB fold" evidence="3">
    <location>
        <begin position="565"/>
        <end position="700"/>
    </location>
</feature>
<feature type="domain" description="Shieldin complex subunit 2 C-terminal" evidence="2">
    <location>
        <begin position="870"/>
        <end position="1032"/>
    </location>
</feature>
<feature type="compositionally biased region" description="Low complexity" evidence="1">
    <location>
        <begin position="26"/>
        <end position="38"/>
    </location>
</feature>
<evidence type="ECO:0000259" key="4">
    <source>
        <dbReference type="Pfam" id="PF22779"/>
    </source>
</evidence>
<reference evidence="5 6" key="1">
    <citation type="submission" date="2021-02" db="EMBL/GenBank/DDBJ databases">
        <title>Safari Cat Assemblies.</title>
        <authorList>
            <person name="Bredemeyer K.R."/>
            <person name="Murphy W.J."/>
        </authorList>
    </citation>
    <scope>NUCLEOTIDE SEQUENCE [LARGE SCALE GENOMIC DNA]</scope>
</reference>
<dbReference type="Proteomes" id="UP000823872">
    <property type="component" value="Chromosome D2"/>
</dbReference>
<dbReference type="PANTHER" id="PTHR14495">
    <property type="entry name" value="SHIELDIN COMPLEX SUBUNIT 2"/>
    <property type="match status" value="1"/>
</dbReference>
<sequence>MAAGRRPRSRGALGGPGTKGGRKGPARAALLSCSFLPPGLSPPLRRPPPNGEDGLWGPRAQVASEWQGGGREVRAAQGAGPPPLLWPRPASQAAARALQGRSGARRRAGGPSAHARAGLGAGRGTHRLPDLQGGGVSETMSEGSQVHIFWGAPGGPLNMTMSQERTSLISDDDPWKKIQLLYNHRSLHPRDEKGMHETLEDYQVLEAVGPPDLPRGRFLTKAMNEPVHVKEDFTHCISETETGKSQKSHLLGVSDITSSDVQIRELKGRVQHLTEGEKYPKLFGDNKKITDEQHKDQSNTCGQNFHKNVFQLDHKHAAALDLVCGTEHIHTGPGAVETECVPTGHYEGQNQCLGFFSLKTEDKPRSEPVRRVSDLKISTDTEFLSIMTASQVVLLSQRRYKGQNSRNKGPISVEIEPKASHGEIRITEDNLIQPNNDFAGDESGQNQAHSLELFSPVCPETKSGDTHVKPDKGLEENIGSQELFNFEDKVPPSDVCIESYCSGILCSQLNTFHKSSTKRSWTSEDKLGHSKALSKAFQPSKKIKLVSDARDPTAAVGQRHVSSFKGIKKTSLIKNCDSKGRKYNCLVMVLSPCHVKEINIKSGPNSGSQVPLATIVVTDQSEIKKKVVLWRTAAFWALTVFLGDIILLTDVTVHEDHWVGETVLQSTFTSQLLNLGSYPSVQSEEYSKIVSDAVLQDLLAYVSSKHSYLRDLPQRQPQRVSSIEFVELEELQPDMLVHAVLRVVDITILTEALYSYRGQKQRKVMLTVEQVQGQHYVLVLWGPGAAWYPQLQRKKDYIWEFKYLFVQRNYILESLELHTTSWSSCECLFDDDIRAVKFKAKFQKSMPSFVKMSDLATHLEDKRSGVVLIKAQILELVIPVTTAQKITLNDHSSLRSILSSLPDIVYTGCAKCGLELETDGNKIYKQCYSCLPFTMKKLYYRPALMTITDGVHKVCVHVGSELIEKMLLNISPDWLSRVVAPSSEVTYGMVAADLFHALLAGGGAPCAVKLQSLFVLDENSFPLQQEFSLLDVYPDGTKPAPSALLGGHVRKSQRKALVIRATCSSVLGIKGSLYGSLRHSRAILRPQDTDESHFLGSCFSAMLTDSPCFPLVLLE</sequence>
<reference evidence="5" key="2">
    <citation type="submission" date="2025-08" db="UniProtKB">
        <authorList>
            <consortium name="Ensembl"/>
        </authorList>
    </citation>
    <scope>IDENTIFICATION</scope>
    <source>
        <strain evidence="5">breed Abyssinian</strain>
    </source>
</reference>
<feature type="compositionally biased region" description="Low complexity" evidence="1">
    <location>
        <begin position="109"/>
        <end position="118"/>
    </location>
</feature>
<reference evidence="5" key="3">
    <citation type="submission" date="2025-09" db="UniProtKB">
        <authorList>
            <consortium name="Ensembl"/>
        </authorList>
    </citation>
    <scope>IDENTIFICATION</scope>
    <source>
        <strain evidence="5">breed Abyssinian</strain>
    </source>
</reference>
<dbReference type="InterPro" id="IPR029715">
    <property type="entry name" value="FAM35A"/>
</dbReference>
<evidence type="ECO:0000256" key="1">
    <source>
        <dbReference type="SAM" id="MobiDB-lite"/>
    </source>
</evidence>
<dbReference type="PANTHER" id="PTHR14495:SF2">
    <property type="entry name" value="SHIELDIN COMPLEX SUBUNIT 2"/>
    <property type="match status" value="1"/>
</dbReference>
<dbReference type="Pfam" id="PF15793">
    <property type="entry name" value="SHLD2_C"/>
    <property type="match status" value="1"/>
</dbReference>
<feature type="compositionally biased region" description="Pro residues" evidence="1">
    <location>
        <begin position="39"/>
        <end position="50"/>
    </location>
</feature>
<accession>A0ABI7WN05</accession>
<gene>
    <name evidence="5" type="primary">SHLD2</name>
</gene>
<evidence type="ECO:0000259" key="3">
    <source>
        <dbReference type="Pfam" id="PF21669"/>
    </source>
</evidence>
<dbReference type="InterPro" id="IPR049507">
    <property type="entry name" value="SHLD2_OB1"/>
</dbReference>
<protein>
    <recommendedName>
        <fullName evidence="7">Shieldin complex subunit 2</fullName>
    </recommendedName>
</protein>
<feature type="region of interest" description="Disordered" evidence="1">
    <location>
        <begin position="1"/>
        <end position="142"/>
    </location>
</feature>
<evidence type="ECO:0000313" key="5">
    <source>
        <dbReference type="Ensembl" id="ENSFCTP00005011684.1"/>
    </source>
</evidence>
<dbReference type="InterPro" id="IPR053944">
    <property type="entry name" value="SHLD2_OB2"/>
</dbReference>
<feature type="compositionally biased region" description="Low complexity" evidence="1">
    <location>
        <begin position="87"/>
        <end position="102"/>
    </location>
</feature>
<keyword evidence="6" id="KW-1185">Reference proteome</keyword>
<dbReference type="InterPro" id="IPR031589">
    <property type="entry name" value="SHLD2_C"/>
</dbReference>
<dbReference type="Pfam" id="PF22779">
    <property type="entry name" value="OB_SHLD2_2nd"/>
    <property type="match status" value="1"/>
</dbReference>
<dbReference type="GeneTree" id="ENSGT00390000003133"/>
<proteinExistence type="predicted"/>